<reference evidence="2 3" key="1">
    <citation type="submission" date="2016-12" db="EMBL/GenBank/DDBJ databases">
        <title>Complete genome sequence of Clostridium kluyveri JZZ isolated from the pit mud of a Chinese flavor liquor-making factory.</title>
        <authorList>
            <person name="Wang Y."/>
        </authorList>
    </citation>
    <scope>NUCLEOTIDE SEQUENCE [LARGE SCALE GENOMIC DNA]</scope>
    <source>
        <strain evidence="2 3">JZZ</strain>
    </source>
</reference>
<sequence>MITNRKIVVASILIVIVMILISFLNRHYTNQNTSIKLNNNIRIIPTFQYKLDVKKIDTNDIVVKIRTSEELKQSNKSIALDAKVVKVLQGNIDAKKISIYDKNTYYTDNINIQDISIYSNNILLPNKEYYVILEKLPKKFFYMENNSYRLKDDLSVFDSNFDSNYILAYENKNYTLKEVKNILYIFTDKDQIKEYLSRKYVLKNCKISY</sequence>
<keyword evidence="1" id="KW-0812">Transmembrane</keyword>
<dbReference type="Proteomes" id="UP000184604">
    <property type="component" value="Chromosome"/>
</dbReference>
<evidence type="ECO:0000313" key="3">
    <source>
        <dbReference type="Proteomes" id="UP000184604"/>
    </source>
</evidence>
<feature type="transmembrane region" description="Helical" evidence="1">
    <location>
        <begin position="7"/>
        <end position="24"/>
    </location>
</feature>
<dbReference type="EMBL" id="CP018335">
    <property type="protein sequence ID" value="APM40797.1"/>
    <property type="molecule type" value="Genomic_DNA"/>
</dbReference>
<name>A0A1L5FCU6_CLOKL</name>
<keyword evidence="1" id="KW-0472">Membrane</keyword>
<protein>
    <submittedName>
        <fullName evidence="2">Uncharacterized protein</fullName>
    </submittedName>
</protein>
<evidence type="ECO:0000313" key="2">
    <source>
        <dbReference type="EMBL" id="APM40797.1"/>
    </source>
</evidence>
<keyword evidence="1" id="KW-1133">Transmembrane helix</keyword>
<organism evidence="2 3">
    <name type="scientific">Clostridium kluyveri</name>
    <dbReference type="NCBI Taxonomy" id="1534"/>
    <lineage>
        <taxon>Bacteria</taxon>
        <taxon>Bacillati</taxon>
        <taxon>Bacillota</taxon>
        <taxon>Clostridia</taxon>
        <taxon>Eubacteriales</taxon>
        <taxon>Clostridiaceae</taxon>
        <taxon>Clostridium</taxon>
    </lineage>
</organism>
<gene>
    <name evidence="2" type="ORF">BS101_19830</name>
</gene>
<accession>A0A1L5FCU6</accession>
<dbReference type="AlphaFoldDB" id="A0A1L5FCU6"/>
<dbReference type="RefSeq" id="WP_073540357.1">
    <property type="nucleotide sequence ID" value="NZ_CP018335.1"/>
</dbReference>
<proteinExistence type="predicted"/>
<evidence type="ECO:0000256" key="1">
    <source>
        <dbReference type="SAM" id="Phobius"/>
    </source>
</evidence>